<gene>
    <name evidence="1" type="ORF">UFOPK1726_00987</name>
</gene>
<accession>A0A6J6EYY2</accession>
<evidence type="ECO:0000313" key="1">
    <source>
        <dbReference type="EMBL" id="CAB4581900.1"/>
    </source>
</evidence>
<dbReference type="EMBL" id="CAEZTT010000125">
    <property type="protein sequence ID" value="CAB4581900.1"/>
    <property type="molecule type" value="Genomic_DNA"/>
</dbReference>
<sequence>MIRTEENIKFETDTHYVYQVKVGHFEVFENGITHAKLAGIFHFKNDPEYALNRAIECCKQKSEAYLIKLN</sequence>
<reference evidence="1" key="1">
    <citation type="submission" date="2020-05" db="EMBL/GenBank/DDBJ databases">
        <authorList>
            <person name="Chiriac C."/>
            <person name="Salcher M."/>
            <person name="Ghai R."/>
            <person name="Kavagutti S V."/>
        </authorList>
    </citation>
    <scope>NUCLEOTIDE SEQUENCE</scope>
</reference>
<proteinExistence type="predicted"/>
<dbReference type="AlphaFoldDB" id="A0A6J6EYY2"/>
<organism evidence="1">
    <name type="scientific">freshwater metagenome</name>
    <dbReference type="NCBI Taxonomy" id="449393"/>
    <lineage>
        <taxon>unclassified sequences</taxon>
        <taxon>metagenomes</taxon>
        <taxon>ecological metagenomes</taxon>
    </lineage>
</organism>
<protein>
    <submittedName>
        <fullName evidence="1">Unannotated protein</fullName>
    </submittedName>
</protein>
<name>A0A6J6EYY2_9ZZZZ</name>